<comment type="catalytic activity">
    <reaction evidence="1 8">
        <text>(S)-4-amino-5-oxopentanoate = 5-aminolevulinate</text>
        <dbReference type="Rhea" id="RHEA:14265"/>
        <dbReference type="ChEBI" id="CHEBI:57501"/>
        <dbReference type="ChEBI" id="CHEBI:356416"/>
        <dbReference type="EC" id="5.4.3.8"/>
    </reaction>
</comment>
<reference evidence="10" key="1">
    <citation type="submission" date="2016-11" db="EMBL/GenBank/DDBJ databases">
        <title>Dehalogenimonas formicexedens sp. nov., a chlorinated alkane respiring bacterium isolated from contaminated groundwater.</title>
        <authorList>
            <person name="Key T.A."/>
            <person name="Bowman K.S."/>
            <person name="Lee I."/>
            <person name="Chun J."/>
            <person name="Albuquerque L."/>
            <person name="da Costa M.S."/>
            <person name="Rainey F.A."/>
            <person name="Moe W.M."/>
        </authorList>
    </citation>
    <scope>NUCLEOTIDE SEQUENCE [LARGE SCALE GENOMIC DNA]</scope>
    <source>
        <strain evidence="10">NSZ-14</strain>
    </source>
</reference>
<evidence type="ECO:0000256" key="4">
    <source>
        <dbReference type="ARBA" id="ARBA00008981"/>
    </source>
</evidence>
<dbReference type="RefSeq" id="WP_076004685.1">
    <property type="nucleotide sequence ID" value="NZ_CP018258.1"/>
</dbReference>
<dbReference type="EC" id="5.4.3.8" evidence="8"/>
<sequence length="433" mass="45957">MKSFDKSRQLFAEARQIFPGGVNSPVRAFKAVGGEPLFIERGEEAYLYDVDGNRYLDFVGSWGPMILGHAHPAVVASIVEAAKEGTSFGAPSRRETELGKAIRAAMPHLEMMRFVSSGTEAVMSALRLARAYTGREKIIKFEGGYHGHSDGLLSKSGSGLATLGIPESPGVPAAFAAETLTAAYNDLDSVEALFDRYPGQVAAVILEPVAANMGVVTPEPGFLEGLRELTRERGALLIFDEVITGFRVKRGGAVEKFGIVPDLTTMGKIIGGGLPVGAYGGRKEIMQLIAPSGPVYQAGTLSGNPLAMAAGLATLNELEKPGIYAALEDNAAALAYGISAAARKSGLSLQVNRIGSLMTVFFTSQEVTDYACAKTSDTEAFRIFHRTLLENGIYWPPSQFEAAFVSTALSHADVETTITAIEKAFAAVKEGRP</sequence>
<dbReference type="FunFam" id="3.40.640.10:FF:000021">
    <property type="entry name" value="Glutamate-1-semialdehyde 2,1-aminomutase"/>
    <property type="match status" value="1"/>
</dbReference>
<dbReference type="GO" id="GO:0006782">
    <property type="term" value="P:protoporphyrinogen IX biosynthetic process"/>
    <property type="evidence" value="ECO:0007669"/>
    <property type="project" value="UniProtKB-UniRule"/>
</dbReference>
<keyword evidence="7 8" id="KW-0627">Porphyrin biosynthesis</keyword>
<dbReference type="STRING" id="1839801.Dform_01783"/>
<dbReference type="Proteomes" id="UP000185934">
    <property type="component" value="Chromosome"/>
</dbReference>
<keyword evidence="5 8" id="KW-0663">Pyridoxal phosphate</keyword>
<dbReference type="OrthoDB" id="9807885at2"/>
<dbReference type="GO" id="GO:0042286">
    <property type="term" value="F:glutamate-1-semialdehyde 2,1-aminomutase activity"/>
    <property type="evidence" value="ECO:0007669"/>
    <property type="project" value="UniProtKB-UniRule"/>
</dbReference>
<dbReference type="NCBIfam" id="NF000818">
    <property type="entry name" value="PRK00062.1"/>
    <property type="match status" value="1"/>
</dbReference>
<keyword evidence="8" id="KW-0963">Cytoplasm</keyword>
<accession>A0A1P8F9J0</accession>
<proteinExistence type="inferred from homology"/>
<dbReference type="HAMAP" id="MF_00375">
    <property type="entry name" value="HemL_aminotrans_3"/>
    <property type="match status" value="1"/>
</dbReference>
<evidence type="ECO:0000313" key="9">
    <source>
        <dbReference type="EMBL" id="APV45102.1"/>
    </source>
</evidence>
<comment type="cofactor">
    <cofactor evidence="2 8">
        <name>pyridoxal 5'-phosphate</name>
        <dbReference type="ChEBI" id="CHEBI:597326"/>
    </cofactor>
</comment>
<dbReference type="PANTHER" id="PTHR43713">
    <property type="entry name" value="GLUTAMATE-1-SEMIALDEHYDE 2,1-AMINOMUTASE"/>
    <property type="match status" value="1"/>
</dbReference>
<comment type="subcellular location">
    <subcellularLocation>
        <location evidence="8">Cytoplasm</location>
    </subcellularLocation>
</comment>
<name>A0A1P8F9J0_9CHLR</name>
<evidence type="ECO:0000256" key="5">
    <source>
        <dbReference type="ARBA" id="ARBA00022898"/>
    </source>
</evidence>
<dbReference type="PANTHER" id="PTHR43713:SF3">
    <property type="entry name" value="GLUTAMATE-1-SEMIALDEHYDE 2,1-AMINOMUTASE 1, CHLOROPLASTIC-RELATED"/>
    <property type="match status" value="1"/>
</dbReference>
<dbReference type="Gene3D" id="3.90.1150.10">
    <property type="entry name" value="Aspartate Aminotransferase, domain 1"/>
    <property type="match status" value="1"/>
</dbReference>
<dbReference type="NCBIfam" id="TIGR00713">
    <property type="entry name" value="hemL"/>
    <property type="match status" value="1"/>
</dbReference>
<gene>
    <name evidence="8 9" type="primary">hemL</name>
    <name evidence="9" type="ORF">Dform_01783</name>
</gene>
<dbReference type="Pfam" id="PF00202">
    <property type="entry name" value="Aminotran_3"/>
    <property type="match status" value="1"/>
</dbReference>
<dbReference type="InterPro" id="IPR004639">
    <property type="entry name" value="4pyrrol_synth_GluAld_NH2Trfase"/>
</dbReference>
<dbReference type="AlphaFoldDB" id="A0A1P8F9J0"/>
<dbReference type="GO" id="GO:0030170">
    <property type="term" value="F:pyridoxal phosphate binding"/>
    <property type="evidence" value="ECO:0007669"/>
    <property type="project" value="InterPro"/>
</dbReference>
<dbReference type="SUPFAM" id="SSF53383">
    <property type="entry name" value="PLP-dependent transferases"/>
    <property type="match status" value="1"/>
</dbReference>
<dbReference type="GO" id="GO:0005737">
    <property type="term" value="C:cytoplasm"/>
    <property type="evidence" value="ECO:0007669"/>
    <property type="project" value="UniProtKB-SubCell"/>
</dbReference>
<keyword evidence="10" id="KW-1185">Reference proteome</keyword>
<dbReference type="KEGG" id="dfo:Dform_01783"/>
<dbReference type="InterPro" id="IPR015421">
    <property type="entry name" value="PyrdxlP-dep_Trfase_major"/>
</dbReference>
<keyword evidence="6 8" id="KW-0413">Isomerase</keyword>
<evidence type="ECO:0000256" key="2">
    <source>
        <dbReference type="ARBA" id="ARBA00001933"/>
    </source>
</evidence>
<dbReference type="GO" id="GO:0008483">
    <property type="term" value="F:transaminase activity"/>
    <property type="evidence" value="ECO:0007669"/>
    <property type="project" value="InterPro"/>
</dbReference>
<evidence type="ECO:0000256" key="7">
    <source>
        <dbReference type="ARBA" id="ARBA00023244"/>
    </source>
</evidence>
<protein>
    <recommendedName>
        <fullName evidence="8">Glutamate-1-semialdehyde 2,1-aminomutase</fullName>
        <shortName evidence="8">GSA</shortName>
        <ecNumber evidence="8">5.4.3.8</ecNumber>
    </recommendedName>
    <alternativeName>
        <fullName evidence="8">Glutamate-1-semialdehyde aminotransferase</fullName>
        <shortName evidence="8">GSA-AT</shortName>
    </alternativeName>
</protein>
<dbReference type="UniPathway" id="UPA00251">
    <property type="reaction ID" value="UER00317"/>
</dbReference>
<dbReference type="InterPro" id="IPR015424">
    <property type="entry name" value="PyrdxlP-dep_Trfase"/>
</dbReference>
<evidence type="ECO:0000256" key="6">
    <source>
        <dbReference type="ARBA" id="ARBA00023235"/>
    </source>
</evidence>
<comment type="subunit">
    <text evidence="8">Homodimer.</text>
</comment>
<comment type="pathway">
    <text evidence="3">Porphyrin-containing compound metabolism; protoporphyrin-IX biosynthesis; 5-aminolevulinate from L-glutamyl-tRNA(Glu): step 2/2.</text>
</comment>
<comment type="similarity">
    <text evidence="4 8">Belongs to the class-III pyridoxal-phosphate-dependent aminotransferase family. HemL subfamily.</text>
</comment>
<evidence type="ECO:0000313" key="10">
    <source>
        <dbReference type="Proteomes" id="UP000185934"/>
    </source>
</evidence>
<organism evidence="9 10">
    <name type="scientific">Dehalogenimonas formicexedens</name>
    <dbReference type="NCBI Taxonomy" id="1839801"/>
    <lineage>
        <taxon>Bacteria</taxon>
        <taxon>Bacillati</taxon>
        <taxon>Chloroflexota</taxon>
        <taxon>Dehalococcoidia</taxon>
        <taxon>Dehalococcoidales</taxon>
        <taxon>Dehalococcoidaceae</taxon>
        <taxon>Dehalogenimonas</taxon>
    </lineage>
</organism>
<evidence type="ECO:0000256" key="8">
    <source>
        <dbReference type="HAMAP-Rule" id="MF_00375"/>
    </source>
</evidence>
<dbReference type="Gene3D" id="3.40.640.10">
    <property type="entry name" value="Type I PLP-dependent aspartate aminotransferase-like (Major domain)"/>
    <property type="match status" value="1"/>
</dbReference>
<evidence type="ECO:0000256" key="3">
    <source>
        <dbReference type="ARBA" id="ARBA00004819"/>
    </source>
</evidence>
<dbReference type="InterPro" id="IPR015422">
    <property type="entry name" value="PyrdxlP-dep_Trfase_small"/>
</dbReference>
<dbReference type="EMBL" id="CP018258">
    <property type="protein sequence ID" value="APV45102.1"/>
    <property type="molecule type" value="Genomic_DNA"/>
</dbReference>
<dbReference type="InterPro" id="IPR005814">
    <property type="entry name" value="Aminotrans_3"/>
</dbReference>
<feature type="modified residue" description="N6-(pyridoxal phosphate)lysine" evidence="8">
    <location>
        <position position="268"/>
    </location>
</feature>
<dbReference type="CDD" id="cd00610">
    <property type="entry name" value="OAT_like"/>
    <property type="match status" value="1"/>
</dbReference>
<evidence type="ECO:0000256" key="1">
    <source>
        <dbReference type="ARBA" id="ARBA00001579"/>
    </source>
</evidence>